<dbReference type="Pfam" id="PF10412">
    <property type="entry name" value="TrwB_AAD_bind"/>
    <property type="match status" value="1"/>
</dbReference>
<feature type="compositionally biased region" description="Polar residues" evidence="6">
    <location>
        <begin position="615"/>
        <end position="631"/>
    </location>
</feature>
<feature type="domain" description="TraD coupling protein N-terminal" evidence="9">
    <location>
        <begin position="32"/>
        <end position="136"/>
    </location>
</feature>
<feature type="transmembrane region" description="Helical" evidence="7">
    <location>
        <begin position="124"/>
        <end position="143"/>
    </location>
</feature>
<evidence type="ECO:0000259" key="9">
    <source>
        <dbReference type="Pfam" id="PF12615"/>
    </source>
</evidence>
<feature type="compositionally biased region" description="Polar residues" evidence="6">
    <location>
        <begin position="707"/>
        <end position="722"/>
    </location>
</feature>
<keyword evidence="5 7" id="KW-0472">Membrane</keyword>
<keyword evidence="4 7" id="KW-1133">Transmembrane helix</keyword>
<protein>
    <submittedName>
        <fullName evidence="10">Type IV conjugative transfer system coupling protein TraD</fullName>
    </submittedName>
</protein>
<evidence type="ECO:0000259" key="8">
    <source>
        <dbReference type="Pfam" id="PF10412"/>
    </source>
</evidence>
<feature type="transmembrane region" description="Helical" evidence="7">
    <location>
        <begin position="28"/>
        <end position="48"/>
    </location>
</feature>
<comment type="subcellular location">
    <subcellularLocation>
        <location evidence="1">Cell membrane</location>
        <topology evidence="1">Multi-pass membrane protein</topology>
    </subcellularLocation>
</comment>
<dbReference type="Proteomes" id="UP000219642">
    <property type="component" value="Unassembled WGS sequence"/>
</dbReference>
<dbReference type="NCBIfam" id="TIGR02759">
    <property type="entry name" value="TraD_Ftype"/>
    <property type="match status" value="1"/>
</dbReference>
<keyword evidence="11" id="KW-1185">Reference proteome</keyword>
<evidence type="ECO:0000256" key="6">
    <source>
        <dbReference type="SAM" id="MobiDB-lite"/>
    </source>
</evidence>
<dbReference type="RefSeq" id="WP_097401999.1">
    <property type="nucleotide sequence ID" value="NZ_NITV01000016.1"/>
</dbReference>
<organism evidence="10 11">
    <name type="scientific">Kosakonia pseudosacchari</name>
    <dbReference type="NCBI Taxonomy" id="1646340"/>
    <lineage>
        <taxon>Bacteria</taxon>
        <taxon>Pseudomonadati</taxon>
        <taxon>Pseudomonadota</taxon>
        <taxon>Gammaproteobacteria</taxon>
        <taxon>Enterobacterales</taxon>
        <taxon>Enterobacteriaceae</taxon>
        <taxon>Kosakonia</taxon>
    </lineage>
</organism>
<comment type="caution">
    <text evidence="10">The sequence shown here is derived from an EMBL/GenBank/DDBJ whole genome shotgun (WGS) entry which is preliminary data.</text>
</comment>
<dbReference type="InterPro" id="IPR027417">
    <property type="entry name" value="P-loop_NTPase"/>
</dbReference>
<gene>
    <name evidence="10" type="primary">traD</name>
    <name evidence="10" type="ORF">BK796_21950</name>
</gene>
<evidence type="ECO:0000256" key="4">
    <source>
        <dbReference type="ARBA" id="ARBA00022989"/>
    </source>
</evidence>
<feature type="compositionally biased region" description="Basic and acidic residues" evidence="6">
    <location>
        <begin position="788"/>
        <end position="816"/>
    </location>
</feature>
<dbReference type="PANTHER" id="PTHR37937:SF1">
    <property type="entry name" value="CONJUGATIVE TRANSFER: DNA TRANSPORT"/>
    <property type="match status" value="1"/>
</dbReference>
<reference evidence="10 11" key="1">
    <citation type="submission" date="2017-06" db="EMBL/GenBank/DDBJ databases">
        <title>Draft genome sequence of nitrogen-fixing Kosakonia pseudosacchari strain NN143 isolated from sugarcane roots.</title>
        <authorList>
            <person name="Li Y."/>
            <person name="Li S."/>
            <person name="Lin L."/>
            <person name="Wu X."/>
            <person name="Yang L."/>
            <person name="Li Y."/>
            <person name="An Q."/>
        </authorList>
    </citation>
    <scope>NUCLEOTIDE SEQUENCE [LARGE SCALE GENOMIC DNA]</scope>
    <source>
        <strain evidence="10 11">NN143</strain>
    </source>
</reference>
<evidence type="ECO:0000256" key="5">
    <source>
        <dbReference type="ARBA" id="ARBA00023136"/>
    </source>
</evidence>
<evidence type="ECO:0000313" key="10">
    <source>
        <dbReference type="EMBL" id="PDO82749.1"/>
    </source>
</evidence>
<proteinExistence type="predicted"/>
<dbReference type="InterPro" id="IPR051539">
    <property type="entry name" value="T4SS-coupling_protein"/>
</dbReference>
<sequence length="833" mass="93959">MSFKGKNLTQGGQMTAYRWRMFIQVNNWIGFWILVLFVIIAGALFLSFTSQEMIDNGSWYWFARLNESFIDLMPAGKGKFYDIHYYYAATNTTLTLKMTLQQMLTDPYMQFMGDQLAGHLQSSALVAGGISLAAFLAVGWYIARIGKRESEDEFISGMQLTDKPAEVNRLLRKNGELSDLRVGDLHMVRNAEVMNFLIHGTISVGKSTAIRWLLDYIRRRGDRAIIYDSGCTFTETHYNPKTDFILNPHDERCANWQLWDECVDVVDYENFAASLIPVEGDSDPFWVSSSRTIAADLAIRMSVDPDRSIEKFLKTLLSLSMQNLREYLANTPSANLVEEKIEKTAISIRSVVTNYAKSLRFLQGLDDGNRPKFTIRNWMTREQYSNSWLFISAQARHRNSVRSLISMWLSMATLLLQSMGENPDRRVWFIIDEKTSLQRIPQFAETLAEARKFGGCFVIGIQNMPQLINVYGRELAKSIFDLLNTRMYGRSPSSEVAKMVEDDLGKQRRKEAKEQNSYGMDAVRDGVSLGKDKVHEPVVDYEDVMKLPNLKFFVRLPGEYPVVVLKLKYRKFRKLNQGLIERNIRDALSPELEKVIRENERAAALAGMIFPAGENPQTKETTAASAKTQTVPAEKSTAGGTGKTAKPRKIDLEKVSDQVATQHEPRESAQVESSPLAKANPVPPEKPPTAAGDDELTERGSNVVLLRTSTPLKTEQPSNPLQDKTRVTAPSPLDRLNRARLKPATAATDDVQNAETGGEAQELLMKVTQLTDGGLELTTAGHAASPEQKTKDDNAANRRMAREEENIIRHRHHDDPGYDEGDSERYDDGEHEL</sequence>
<evidence type="ECO:0000256" key="7">
    <source>
        <dbReference type="SAM" id="Phobius"/>
    </source>
</evidence>
<feature type="compositionally biased region" description="Basic and acidic residues" evidence="6">
    <location>
        <begin position="823"/>
        <end position="833"/>
    </location>
</feature>
<dbReference type="CDD" id="cd01127">
    <property type="entry name" value="TrwB_TraG_TraD_VirD4"/>
    <property type="match status" value="1"/>
</dbReference>
<dbReference type="Pfam" id="PF12615">
    <property type="entry name" value="TraD_N"/>
    <property type="match status" value="1"/>
</dbReference>
<dbReference type="SUPFAM" id="SSF52540">
    <property type="entry name" value="P-loop containing nucleoside triphosphate hydrolases"/>
    <property type="match status" value="1"/>
</dbReference>
<dbReference type="InterPro" id="IPR022585">
    <property type="entry name" value="TraD_N"/>
</dbReference>
<feature type="region of interest" description="Disordered" evidence="6">
    <location>
        <begin position="776"/>
        <end position="833"/>
    </location>
</feature>
<keyword evidence="3 7" id="KW-0812">Transmembrane</keyword>
<dbReference type="InterPro" id="IPR014128">
    <property type="entry name" value="T4SS_TraD"/>
</dbReference>
<feature type="region of interest" description="Disordered" evidence="6">
    <location>
        <begin position="608"/>
        <end position="756"/>
    </location>
</feature>
<name>A0ABX4IIM0_9ENTR</name>
<dbReference type="PANTHER" id="PTHR37937">
    <property type="entry name" value="CONJUGATIVE TRANSFER: DNA TRANSPORT"/>
    <property type="match status" value="1"/>
</dbReference>
<dbReference type="EMBL" id="NITV01000016">
    <property type="protein sequence ID" value="PDO82749.1"/>
    <property type="molecule type" value="Genomic_DNA"/>
</dbReference>
<feature type="domain" description="Type IV secretion system coupling protein TraD DNA-binding" evidence="8">
    <location>
        <begin position="181"/>
        <end position="568"/>
    </location>
</feature>
<accession>A0ABX4IIM0</accession>
<evidence type="ECO:0000256" key="2">
    <source>
        <dbReference type="ARBA" id="ARBA00022475"/>
    </source>
</evidence>
<evidence type="ECO:0000256" key="1">
    <source>
        <dbReference type="ARBA" id="ARBA00004651"/>
    </source>
</evidence>
<evidence type="ECO:0000313" key="11">
    <source>
        <dbReference type="Proteomes" id="UP000219642"/>
    </source>
</evidence>
<dbReference type="InterPro" id="IPR019476">
    <property type="entry name" value="T4SS_TraD_DNA-bd"/>
</dbReference>
<dbReference type="Gene3D" id="3.40.50.300">
    <property type="entry name" value="P-loop containing nucleotide triphosphate hydrolases"/>
    <property type="match status" value="2"/>
</dbReference>
<evidence type="ECO:0000256" key="3">
    <source>
        <dbReference type="ARBA" id="ARBA00022692"/>
    </source>
</evidence>
<keyword evidence="2" id="KW-1003">Cell membrane</keyword>